<evidence type="ECO:0000313" key="4">
    <source>
        <dbReference type="EMBL" id="GMM51323.1"/>
    </source>
</evidence>
<dbReference type="InterPro" id="IPR038657">
    <property type="entry name" value="Ribosomal_bL19_sf"/>
</dbReference>
<name>A0AAV5RJK3_STABA</name>
<organism evidence="4 5">
    <name type="scientific">Starmerella bacillaris</name>
    <name type="common">Yeast</name>
    <name type="synonym">Candida zemplinina</name>
    <dbReference type="NCBI Taxonomy" id="1247836"/>
    <lineage>
        <taxon>Eukaryota</taxon>
        <taxon>Fungi</taxon>
        <taxon>Dikarya</taxon>
        <taxon>Ascomycota</taxon>
        <taxon>Saccharomycotina</taxon>
        <taxon>Dipodascomycetes</taxon>
        <taxon>Dipodascales</taxon>
        <taxon>Trichomonascaceae</taxon>
        <taxon>Starmerella</taxon>
    </lineage>
</organism>
<dbReference type="GO" id="GO:0006412">
    <property type="term" value="P:translation"/>
    <property type="evidence" value="ECO:0007669"/>
    <property type="project" value="InterPro"/>
</dbReference>
<dbReference type="Pfam" id="PF01245">
    <property type="entry name" value="Ribosomal_L19"/>
    <property type="match status" value="1"/>
</dbReference>
<accession>A0AAV5RJK3</accession>
<proteinExistence type="inferred from homology"/>
<reference evidence="4 5" key="1">
    <citation type="journal article" date="2023" name="Elife">
        <title>Identification of key yeast species and microbe-microbe interactions impacting larval growth of Drosophila in the wild.</title>
        <authorList>
            <person name="Mure A."/>
            <person name="Sugiura Y."/>
            <person name="Maeda R."/>
            <person name="Honda K."/>
            <person name="Sakurai N."/>
            <person name="Takahashi Y."/>
            <person name="Watada M."/>
            <person name="Katoh T."/>
            <person name="Gotoh A."/>
            <person name="Gotoh Y."/>
            <person name="Taniguchi I."/>
            <person name="Nakamura K."/>
            <person name="Hayashi T."/>
            <person name="Katayama T."/>
            <person name="Uemura T."/>
            <person name="Hattori Y."/>
        </authorList>
    </citation>
    <scope>NUCLEOTIDE SEQUENCE [LARGE SCALE GENOMIC DNA]</scope>
    <source>
        <strain evidence="4 5">SB-73</strain>
    </source>
</reference>
<dbReference type="InterPro" id="IPR008991">
    <property type="entry name" value="Translation_prot_SH3-like_sf"/>
</dbReference>
<evidence type="ECO:0000256" key="3">
    <source>
        <dbReference type="ARBA" id="ARBA00023274"/>
    </source>
</evidence>
<dbReference type="GO" id="GO:0003735">
    <property type="term" value="F:structural constituent of ribosome"/>
    <property type="evidence" value="ECO:0007669"/>
    <property type="project" value="InterPro"/>
</dbReference>
<sequence length="196" mass="22885">MLNIARSSNKVAYLTAPLAVLNMMPLVHTRNYQLNMRTENVVKVYKPPQRLVPPGKDVLKLTQEKLFERYDPDGEKRKLFSRKNIMSPRAGDIMQVTKKDKSTFIGMLLALNRNGLGTTILLRTRIHGIGVENRFQVYNPDIEKIEILRVPTVRWPKEKYYFIRGLKKYDTGDLDALLRKERRKEAKRLEAENETK</sequence>
<dbReference type="EMBL" id="BTGC01000005">
    <property type="protein sequence ID" value="GMM51323.1"/>
    <property type="molecule type" value="Genomic_DNA"/>
</dbReference>
<evidence type="ECO:0000256" key="1">
    <source>
        <dbReference type="ARBA" id="ARBA00005781"/>
    </source>
</evidence>
<keyword evidence="3" id="KW-0687">Ribonucleoprotein</keyword>
<dbReference type="PRINTS" id="PR00061">
    <property type="entry name" value="RIBOSOMALL19"/>
</dbReference>
<protein>
    <submittedName>
        <fullName evidence="4">Mitochondrial 54S ribosomal protein</fullName>
    </submittedName>
</protein>
<dbReference type="SUPFAM" id="SSF50104">
    <property type="entry name" value="Translation proteins SH3-like domain"/>
    <property type="match status" value="1"/>
</dbReference>
<dbReference type="GO" id="GO:0005762">
    <property type="term" value="C:mitochondrial large ribosomal subunit"/>
    <property type="evidence" value="ECO:0007669"/>
    <property type="project" value="TreeGrafter"/>
</dbReference>
<dbReference type="Gene3D" id="2.30.30.790">
    <property type="match status" value="1"/>
</dbReference>
<dbReference type="PANTHER" id="PTHR15680">
    <property type="entry name" value="RIBOSOMAL PROTEIN L19"/>
    <property type="match status" value="1"/>
</dbReference>
<comment type="similarity">
    <text evidence="1">Belongs to the bacterial ribosomal protein bL19 family.</text>
</comment>
<dbReference type="Proteomes" id="UP001362899">
    <property type="component" value="Unassembled WGS sequence"/>
</dbReference>
<keyword evidence="2 4" id="KW-0689">Ribosomal protein</keyword>
<keyword evidence="5" id="KW-1185">Reference proteome</keyword>
<evidence type="ECO:0000256" key="2">
    <source>
        <dbReference type="ARBA" id="ARBA00022980"/>
    </source>
</evidence>
<dbReference type="InterPro" id="IPR001857">
    <property type="entry name" value="Ribosomal_bL19"/>
</dbReference>
<evidence type="ECO:0000313" key="5">
    <source>
        <dbReference type="Proteomes" id="UP001362899"/>
    </source>
</evidence>
<comment type="caution">
    <text evidence="4">The sequence shown here is derived from an EMBL/GenBank/DDBJ whole genome shotgun (WGS) entry which is preliminary data.</text>
</comment>
<gene>
    <name evidence="4" type="ORF">DASB73_022810</name>
</gene>
<dbReference type="PANTHER" id="PTHR15680:SF9">
    <property type="entry name" value="LARGE RIBOSOMAL SUBUNIT PROTEIN BL19M"/>
    <property type="match status" value="1"/>
</dbReference>
<dbReference type="AlphaFoldDB" id="A0AAV5RJK3"/>